<dbReference type="CDD" id="cd17925">
    <property type="entry name" value="DEXDc_ComFA"/>
    <property type="match status" value="1"/>
</dbReference>
<dbReference type="GO" id="GO:0005524">
    <property type="term" value="F:ATP binding"/>
    <property type="evidence" value="ECO:0007669"/>
    <property type="project" value="UniProtKB-KW"/>
</dbReference>
<gene>
    <name evidence="7" type="ORF">U725_01961</name>
</gene>
<dbReference type="PROSITE" id="PS51194">
    <property type="entry name" value="HELICASE_CTER"/>
    <property type="match status" value="1"/>
</dbReference>
<dbReference type="GO" id="GO:0043138">
    <property type="term" value="F:3'-5' DNA helicase activity"/>
    <property type="evidence" value="ECO:0007669"/>
    <property type="project" value="TreeGrafter"/>
</dbReference>
<dbReference type="GO" id="GO:0016787">
    <property type="term" value="F:hydrolase activity"/>
    <property type="evidence" value="ECO:0007669"/>
    <property type="project" value="InterPro"/>
</dbReference>
<reference evidence="7 8" key="1">
    <citation type="submission" date="2014-06" db="EMBL/GenBank/DDBJ databases">
        <title>Draft genome sequence of the putrescine producing strain Lactococcus lactis subsp cremoris GE214.</title>
        <authorList>
            <person name="Ladero V."/>
            <person name="Linares D.M."/>
            <person name="del Rio B."/>
            <person name="Mayo B."/>
            <person name="Martin M.C."/>
            <person name="Fernandez M."/>
            <person name="Alvarez M.A."/>
        </authorList>
    </citation>
    <scope>NUCLEOTIDE SEQUENCE [LARGE SCALE GENOMIC DNA]</scope>
    <source>
        <strain evidence="7 8">GE214</strain>
    </source>
</reference>
<keyword evidence="4" id="KW-0227">DNA damage</keyword>
<dbReference type="EMBL" id="AZSI01000105">
    <property type="protein sequence ID" value="KEY61846.1"/>
    <property type="molecule type" value="Genomic_DNA"/>
</dbReference>
<keyword evidence="3" id="KW-0238">DNA-binding</keyword>
<dbReference type="SUPFAM" id="SSF52540">
    <property type="entry name" value="P-loop containing nucleoside triphosphate hydrolases"/>
    <property type="match status" value="1"/>
</dbReference>
<name>A0A084A967_LACLC</name>
<dbReference type="Gene3D" id="3.40.50.300">
    <property type="entry name" value="P-loop containing nucleotide triphosphate hydrolases"/>
    <property type="match status" value="2"/>
</dbReference>
<accession>A0A084A967</accession>
<protein>
    <submittedName>
        <fullName evidence="7">Competence protein ComFA</fullName>
    </submittedName>
</protein>
<comment type="caution">
    <text evidence="7">The sequence shown here is derived from an EMBL/GenBank/DDBJ whole genome shotgun (WGS) entry which is preliminary data.</text>
</comment>
<dbReference type="Proteomes" id="UP000028401">
    <property type="component" value="Unassembled WGS sequence"/>
</dbReference>
<dbReference type="InterPro" id="IPR014001">
    <property type="entry name" value="Helicase_ATP-bd"/>
</dbReference>
<dbReference type="AlphaFoldDB" id="A0A084A967"/>
<keyword evidence="4" id="KW-0742">SOS response</keyword>
<evidence type="ECO:0000313" key="7">
    <source>
        <dbReference type="EMBL" id="KEY61846.1"/>
    </source>
</evidence>
<dbReference type="PROSITE" id="PS51192">
    <property type="entry name" value="HELICASE_ATP_BIND_1"/>
    <property type="match status" value="1"/>
</dbReference>
<keyword evidence="2" id="KW-0067">ATP-binding</keyword>
<dbReference type="PATRIC" id="fig|1415168.3.peg.2034"/>
<evidence type="ECO:0000256" key="1">
    <source>
        <dbReference type="ARBA" id="ARBA00022741"/>
    </source>
</evidence>
<dbReference type="GO" id="GO:0006302">
    <property type="term" value="P:double-strand break repair"/>
    <property type="evidence" value="ECO:0007669"/>
    <property type="project" value="TreeGrafter"/>
</dbReference>
<dbReference type="InterPro" id="IPR027417">
    <property type="entry name" value="P-loop_NTPase"/>
</dbReference>
<dbReference type="Pfam" id="PF00271">
    <property type="entry name" value="Helicase_C"/>
    <property type="match status" value="1"/>
</dbReference>
<evidence type="ECO:0000259" key="5">
    <source>
        <dbReference type="PROSITE" id="PS51192"/>
    </source>
</evidence>
<dbReference type="GO" id="GO:0006310">
    <property type="term" value="P:DNA recombination"/>
    <property type="evidence" value="ECO:0007669"/>
    <property type="project" value="TreeGrafter"/>
</dbReference>
<dbReference type="PANTHER" id="PTHR30580">
    <property type="entry name" value="PRIMOSOMAL PROTEIN N"/>
    <property type="match status" value="1"/>
</dbReference>
<dbReference type="RefSeq" id="WP_042748606.1">
    <property type="nucleotide sequence ID" value="NZ_AZSI01000105.1"/>
</dbReference>
<dbReference type="GO" id="GO:0003677">
    <property type="term" value="F:DNA binding"/>
    <property type="evidence" value="ECO:0007669"/>
    <property type="project" value="UniProtKB-KW"/>
</dbReference>
<dbReference type="SMART" id="SM00490">
    <property type="entry name" value="HELICc"/>
    <property type="match status" value="1"/>
</dbReference>
<evidence type="ECO:0000259" key="6">
    <source>
        <dbReference type="PROSITE" id="PS51194"/>
    </source>
</evidence>
<feature type="domain" description="Helicase C-terminal" evidence="6">
    <location>
        <begin position="284"/>
        <end position="430"/>
    </location>
</feature>
<dbReference type="InterPro" id="IPR006935">
    <property type="entry name" value="Helicase/UvrB_N"/>
</dbReference>
<sequence length="430" mass="49450">MNLILENLLGRLLLEKDISAFYNFTDQVNNENKLIKICAMTSVSANKVRCNRCGTIHIKTNVKLPIGAFFCPTCLELGRVRSDEYFYHLPQQDFPEKTYLRWTGKLTENQEKISNALCQQITNNQKLLVQAVTGAGKTEMIYQLIEQILSHGGSVGLASPRIDVYIELHQRLSRDFTCQIPLLYHEGDSYFRSPLVVMTSHQLLRFKEAFDLLIIDEVDAFPFRDNDMLYFALENAKKINGNLLYLTATSTDKLDKQIKKHEIKRLFLPRRFHGHPLVIPMFFWKKTFYKKFIEQRKTGFPLLILVAEIDFGQDLAKNLQEKFPKERMAFVASTTKSRKTIVEAFRKKQVSILITTSILERGVTFSSIDVFVINNEHPNFTKSALIQMVGRVGRDSKRPTGLVSFFHSGKSLAMCQAQKEIKKMNQLGGF</sequence>
<keyword evidence="1" id="KW-0547">Nucleotide-binding</keyword>
<dbReference type="GO" id="GO:0009432">
    <property type="term" value="P:SOS response"/>
    <property type="evidence" value="ECO:0007669"/>
    <property type="project" value="UniProtKB-KW"/>
</dbReference>
<dbReference type="InterPro" id="IPR001650">
    <property type="entry name" value="Helicase_C-like"/>
</dbReference>
<evidence type="ECO:0000313" key="8">
    <source>
        <dbReference type="Proteomes" id="UP000028401"/>
    </source>
</evidence>
<dbReference type="Pfam" id="PF04851">
    <property type="entry name" value="ResIII"/>
    <property type="match status" value="1"/>
</dbReference>
<evidence type="ECO:0000256" key="3">
    <source>
        <dbReference type="ARBA" id="ARBA00023125"/>
    </source>
</evidence>
<proteinExistence type="predicted"/>
<organism evidence="7 8">
    <name type="scientific">Lactococcus cremoris subsp. cremoris GE214</name>
    <dbReference type="NCBI Taxonomy" id="1415168"/>
    <lineage>
        <taxon>Bacteria</taxon>
        <taxon>Bacillati</taxon>
        <taxon>Bacillota</taxon>
        <taxon>Bacilli</taxon>
        <taxon>Lactobacillales</taxon>
        <taxon>Streptococcaceae</taxon>
        <taxon>Lactococcus</taxon>
        <taxon>Lactococcus cremoris subsp. cremoris</taxon>
    </lineage>
</organism>
<evidence type="ECO:0000256" key="2">
    <source>
        <dbReference type="ARBA" id="ARBA00022840"/>
    </source>
</evidence>
<feature type="domain" description="Helicase ATP-binding" evidence="5">
    <location>
        <begin position="118"/>
        <end position="268"/>
    </location>
</feature>
<evidence type="ECO:0000256" key="4">
    <source>
        <dbReference type="ARBA" id="ARBA00023236"/>
    </source>
</evidence>
<dbReference type="GO" id="GO:0006270">
    <property type="term" value="P:DNA replication initiation"/>
    <property type="evidence" value="ECO:0007669"/>
    <property type="project" value="TreeGrafter"/>
</dbReference>
<dbReference type="SMART" id="SM00487">
    <property type="entry name" value="DEXDc"/>
    <property type="match status" value="1"/>
</dbReference>
<dbReference type="PANTHER" id="PTHR30580:SF1">
    <property type="entry name" value="COMF OPERON PROTEIN 1"/>
    <property type="match status" value="1"/>
</dbReference>